<dbReference type="RefSeq" id="WP_191689721.1">
    <property type="nucleotide sequence ID" value="NZ_JACSQR010000001.1"/>
</dbReference>
<dbReference type="PROSITE" id="PS00211">
    <property type="entry name" value="ABC_TRANSPORTER_1"/>
    <property type="match status" value="1"/>
</dbReference>
<keyword evidence="7" id="KW-1185">Reference proteome</keyword>
<dbReference type="InterPro" id="IPR008995">
    <property type="entry name" value="Mo/tungstate-bd_C_term_dom"/>
</dbReference>
<evidence type="ECO:0000259" key="5">
    <source>
        <dbReference type="PROSITE" id="PS50893"/>
    </source>
</evidence>
<dbReference type="InterPro" id="IPR017871">
    <property type="entry name" value="ABC_transporter-like_CS"/>
</dbReference>
<reference evidence="6 7" key="1">
    <citation type="submission" date="2020-08" db="EMBL/GenBank/DDBJ databases">
        <title>A Genomic Blueprint of the Chicken Gut Microbiome.</title>
        <authorList>
            <person name="Gilroy R."/>
            <person name="Ravi A."/>
            <person name="Getino M."/>
            <person name="Pursley I."/>
            <person name="Horton D.L."/>
            <person name="Alikhan N.-F."/>
            <person name="Baker D."/>
            <person name="Gharbi K."/>
            <person name="Hall N."/>
            <person name="Watson M."/>
            <person name="Adriaenssens E.M."/>
            <person name="Foster-Nyarko E."/>
            <person name="Jarju S."/>
            <person name="Secka A."/>
            <person name="Antonio M."/>
            <person name="Oren A."/>
            <person name="Chaudhuri R."/>
            <person name="La Ragione R.M."/>
            <person name="Hildebrand F."/>
            <person name="Pallen M.J."/>
        </authorList>
    </citation>
    <scope>NUCLEOTIDE SEQUENCE [LARGE SCALE GENOMIC DNA]</scope>
    <source>
        <strain evidence="6 7">Sa4CVA2</strain>
    </source>
</reference>
<dbReference type="SMART" id="SM00382">
    <property type="entry name" value="AAA"/>
    <property type="match status" value="1"/>
</dbReference>
<dbReference type="PANTHER" id="PTHR42781:SF4">
    <property type="entry name" value="SPERMIDINE_PUTRESCINE IMPORT ATP-BINDING PROTEIN POTA"/>
    <property type="match status" value="1"/>
</dbReference>
<evidence type="ECO:0000313" key="6">
    <source>
        <dbReference type="EMBL" id="MBD7946560.1"/>
    </source>
</evidence>
<dbReference type="PROSITE" id="PS50893">
    <property type="entry name" value="ABC_TRANSPORTER_2"/>
    <property type="match status" value="1"/>
</dbReference>
<dbReference type="InterPro" id="IPR003593">
    <property type="entry name" value="AAA+_ATPase"/>
</dbReference>
<evidence type="ECO:0000313" key="7">
    <source>
        <dbReference type="Proteomes" id="UP000606724"/>
    </source>
</evidence>
<dbReference type="SUPFAM" id="SSF50331">
    <property type="entry name" value="MOP-like"/>
    <property type="match status" value="1"/>
</dbReference>
<keyword evidence="3 6" id="KW-0067">ATP-binding</keyword>
<evidence type="ECO:0000256" key="1">
    <source>
        <dbReference type="ARBA" id="ARBA00022448"/>
    </source>
</evidence>
<accession>A0ABR8RFH1</accession>
<name>A0ABR8RFH1_9GAMM</name>
<protein>
    <submittedName>
        <fullName evidence="6">ABC transporter ATP-binding protein</fullName>
    </submittedName>
</protein>
<evidence type="ECO:0000256" key="4">
    <source>
        <dbReference type="SAM" id="MobiDB-lite"/>
    </source>
</evidence>
<dbReference type="InterPro" id="IPR027417">
    <property type="entry name" value="P-loop_NTPase"/>
</dbReference>
<dbReference type="Pfam" id="PF00005">
    <property type="entry name" value="ABC_tran"/>
    <property type="match status" value="1"/>
</dbReference>
<dbReference type="EMBL" id="JACSQR010000001">
    <property type="protein sequence ID" value="MBD7946560.1"/>
    <property type="molecule type" value="Genomic_DNA"/>
</dbReference>
<feature type="compositionally biased region" description="Polar residues" evidence="4">
    <location>
        <begin position="1"/>
        <end position="14"/>
    </location>
</feature>
<dbReference type="Pfam" id="PF08402">
    <property type="entry name" value="TOBE_2"/>
    <property type="match status" value="1"/>
</dbReference>
<feature type="region of interest" description="Disordered" evidence="4">
    <location>
        <begin position="1"/>
        <end position="33"/>
    </location>
</feature>
<dbReference type="Proteomes" id="UP000606724">
    <property type="component" value="Unassembled WGS sequence"/>
</dbReference>
<organism evidence="6 7">
    <name type="scientific">Psychrobacter communis</name>
    <dbReference type="NCBI Taxonomy" id="2762238"/>
    <lineage>
        <taxon>Bacteria</taxon>
        <taxon>Pseudomonadati</taxon>
        <taxon>Pseudomonadota</taxon>
        <taxon>Gammaproteobacteria</taxon>
        <taxon>Moraxellales</taxon>
        <taxon>Moraxellaceae</taxon>
        <taxon>Psychrobacter</taxon>
    </lineage>
</organism>
<dbReference type="SUPFAM" id="SSF52540">
    <property type="entry name" value="P-loop containing nucleoside triphosphate hydrolases"/>
    <property type="match status" value="1"/>
</dbReference>
<feature type="domain" description="ABC transporter" evidence="5">
    <location>
        <begin position="111"/>
        <end position="347"/>
    </location>
</feature>
<dbReference type="Gene3D" id="2.40.50.100">
    <property type="match status" value="1"/>
</dbReference>
<dbReference type="GO" id="GO:0005524">
    <property type="term" value="F:ATP binding"/>
    <property type="evidence" value="ECO:0007669"/>
    <property type="project" value="UniProtKB-KW"/>
</dbReference>
<evidence type="ECO:0000256" key="3">
    <source>
        <dbReference type="ARBA" id="ARBA00022840"/>
    </source>
</evidence>
<dbReference type="InterPro" id="IPR050093">
    <property type="entry name" value="ABC_SmlMolc_Importer"/>
</dbReference>
<dbReference type="InterPro" id="IPR013611">
    <property type="entry name" value="Transp-assoc_OB_typ2"/>
</dbReference>
<gene>
    <name evidence="6" type="ORF">H9653_00685</name>
</gene>
<evidence type="ECO:0000256" key="2">
    <source>
        <dbReference type="ARBA" id="ARBA00022741"/>
    </source>
</evidence>
<keyword evidence="1" id="KW-0813">Transport</keyword>
<dbReference type="InterPro" id="IPR003439">
    <property type="entry name" value="ABC_transporter-like_ATP-bd"/>
</dbReference>
<dbReference type="PANTHER" id="PTHR42781">
    <property type="entry name" value="SPERMIDINE/PUTRESCINE IMPORT ATP-BINDING PROTEIN POTA"/>
    <property type="match status" value="1"/>
</dbReference>
<dbReference type="Gene3D" id="3.40.50.300">
    <property type="entry name" value="P-loop containing nucleotide triphosphate hydrolases"/>
    <property type="match status" value="1"/>
</dbReference>
<keyword evidence="2" id="KW-0547">Nucleotide-binding</keyword>
<comment type="caution">
    <text evidence="6">The sequence shown here is derived from an EMBL/GenBank/DDBJ whole genome shotgun (WGS) entry which is preliminary data.</text>
</comment>
<sequence length="489" mass="54003">MYTDLMNDSTNPAASKSVKVGGKPRPEHVKKPPTTLLTKAQVAKLQADRSLPKNTAKQNILKQSISKQGTLNQSVINQSVLNQEAAEQNHSQDNQAIKASTNNTSADDAYFSVQDLIVGYDDTIIVNGLTLDLQQGEIGCFLGYSGCGKTTALRAIAGLEQSRGGKIRLSNQRLTEQTTRTKFAVAPAKRGMGMVFQDYALFGHLSVAKNIAFGLNKWSAADKKARVKEMLELVELTEHADKRPNELSGGQQQRVALARALAPKPKLLLLDEPFSNLDVVLRESLAMNVRDILKRTNTTAILVTHDQNEAFALADKVGVMNKGKLVQWATPSELYHEPISPFVAEFVGEGAMIDGIIKEGHVETALGDIYRRMEVYDELGQPLYCEYDYPNGTPIKVLVRPDDIVHDDESTQTALVVGRVFRGANYLYRLQLADGQTVLSLVASHHNHEIGSQIGILPILEHVVVFDEKDINATTWSEYDRSERVEEIR</sequence>
<proteinExistence type="predicted"/>